<dbReference type="PANTHER" id="PTHR47829">
    <property type="entry name" value="HYDROLASE, PUTATIVE (AFU_ORTHOLOGUE AFUA_1G12880)-RELATED"/>
    <property type="match status" value="1"/>
</dbReference>
<dbReference type="EMBL" id="CAEZTC010000015">
    <property type="protein sequence ID" value="CAB4551679.1"/>
    <property type="molecule type" value="Genomic_DNA"/>
</dbReference>
<name>A0A6J6CMY8_9ZZZZ</name>
<reference evidence="2" key="1">
    <citation type="submission" date="2020-05" db="EMBL/GenBank/DDBJ databases">
        <authorList>
            <person name="Chiriac C."/>
            <person name="Salcher M."/>
            <person name="Ghai R."/>
            <person name="Kavagutti S V."/>
        </authorList>
    </citation>
    <scope>NUCLEOTIDE SEQUENCE</scope>
</reference>
<dbReference type="PANTHER" id="PTHR47829:SF1">
    <property type="entry name" value="HAD FAMILY PHOSPHATASE"/>
    <property type="match status" value="1"/>
</dbReference>
<dbReference type="NCBIfam" id="TIGR02247">
    <property type="entry name" value="HAD-1A3-hyp"/>
    <property type="match status" value="1"/>
</dbReference>
<gene>
    <name evidence="2" type="ORF">UFOPK1572_00210</name>
</gene>
<dbReference type="InterPro" id="IPR023214">
    <property type="entry name" value="HAD_sf"/>
</dbReference>
<dbReference type="SFLD" id="SFLDG01129">
    <property type="entry name" value="C1.5:_HAD__Beta-PGM__Phosphata"/>
    <property type="match status" value="1"/>
</dbReference>
<accession>A0A6J6CMY8</accession>
<dbReference type="Pfam" id="PF00702">
    <property type="entry name" value="Hydrolase"/>
    <property type="match status" value="1"/>
</dbReference>
<dbReference type="AlphaFoldDB" id="A0A6J6CMY8"/>
<proteinExistence type="predicted"/>
<dbReference type="InterPro" id="IPR036412">
    <property type="entry name" value="HAD-like_sf"/>
</dbReference>
<dbReference type="Gene3D" id="3.40.50.1000">
    <property type="entry name" value="HAD superfamily/HAD-like"/>
    <property type="match status" value="1"/>
</dbReference>
<protein>
    <submittedName>
        <fullName evidence="2">Unannotated protein</fullName>
    </submittedName>
</protein>
<organism evidence="2">
    <name type="scientific">freshwater metagenome</name>
    <dbReference type="NCBI Taxonomy" id="449393"/>
    <lineage>
        <taxon>unclassified sequences</taxon>
        <taxon>metagenomes</taxon>
        <taxon>ecological metagenomes</taxon>
    </lineage>
</organism>
<dbReference type="InterPro" id="IPR006439">
    <property type="entry name" value="HAD-SF_hydro_IA"/>
</dbReference>
<dbReference type="SUPFAM" id="SSF56784">
    <property type="entry name" value="HAD-like"/>
    <property type="match status" value="1"/>
</dbReference>
<dbReference type="InterPro" id="IPR023198">
    <property type="entry name" value="PGP-like_dom2"/>
</dbReference>
<dbReference type="SFLD" id="SFLDS00003">
    <property type="entry name" value="Haloacid_Dehalogenase"/>
    <property type="match status" value="1"/>
</dbReference>
<evidence type="ECO:0000256" key="1">
    <source>
        <dbReference type="ARBA" id="ARBA00022990"/>
    </source>
</evidence>
<sequence length="214" mass="23502">MTQHPVRAVLWDFGGVILSSPFEAFNGYENRHGLPLDFIRGVNSHNPHSNAWAQLERNDITPQQFDELFAQESEALGHRIPGVDILALLSGDVRPEMVAALDTVIHAGFLTACLTNNVVSQSPEPTPRQQEVAAIMHRFHHVVESSKVGCRKPEPRFYEIACELLGVAPTECVFLDDLGINLKPAAAMGMRTIKVVDPTAALNELSTHLALPLL</sequence>
<dbReference type="CDD" id="cd02603">
    <property type="entry name" value="HAD_sEH-N_like"/>
    <property type="match status" value="1"/>
</dbReference>
<dbReference type="InterPro" id="IPR052898">
    <property type="entry name" value="ACAD10-like"/>
</dbReference>
<keyword evidence="1" id="KW-0007">Acetylation</keyword>
<dbReference type="InterPro" id="IPR011945">
    <property type="entry name" value="HAD-SF_ppase_IA/epoxid_hydro_N"/>
</dbReference>
<evidence type="ECO:0000313" key="2">
    <source>
        <dbReference type="EMBL" id="CAB4551679.1"/>
    </source>
</evidence>
<dbReference type="NCBIfam" id="TIGR01509">
    <property type="entry name" value="HAD-SF-IA-v3"/>
    <property type="match status" value="1"/>
</dbReference>
<dbReference type="Gene3D" id="1.10.150.240">
    <property type="entry name" value="Putative phosphatase, domain 2"/>
    <property type="match status" value="1"/>
</dbReference>